<comment type="caution">
    <text evidence="1">The sequence shown here is derived from an EMBL/GenBank/DDBJ whole genome shotgun (WGS) entry which is preliminary data.</text>
</comment>
<accession>A0A0X3Y1X9</accession>
<sequence>MKKKNKFLKLKKNNEIPTNDIKISVERTHSVPSIEINGQKIVGIQSFKIDYQLNENGKIEEHLILDIGRISSLKIISNH</sequence>
<dbReference type="GeneID" id="60659881"/>
<dbReference type="AlphaFoldDB" id="A0A0X3Y1X9"/>
<evidence type="ECO:0000313" key="1">
    <source>
        <dbReference type="EMBL" id="KUL99048.1"/>
    </source>
</evidence>
<evidence type="ECO:0000313" key="2">
    <source>
        <dbReference type="Proteomes" id="UP000054800"/>
    </source>
</evidence>
<dbReference type="RefSeq" id="WP_005899089.1">
    <property type="nucleotide sequence ID" value="NZ_LMVH01000001.1"/>
</dbReference>
<gene>
    <name evidence="1" type="ORF">RO03_05835</name>
</gene>
<dbReference type="Proteomes" id="UP000054800">
    <property type="component" value="Unassembled WGS sequence"/>
</dbReference>
<name>A0A0X3Y1X9_FUSNC</name>
<dbReference type="EMBL" id="LMVH01000001">
    <property type="protein sequence ID" value="KUL99048.1"/>
    <property type="molecule type" value="Genomic_DNA"/>
</dbReference>
<proteinExistence type="predicted"/>
<reference evidence="1 2" key="1">
    <citation type="submission" date="2015-10" db="EMBL/GenBank/DDBJ databases">
        <authorList>
            <person name="Gilbert D.G."/>
        </authorList>
    </citation>
    <scope>NUCLEOTIDE SEQUENCE [LARGE SCALE GENOMIC DNA]</scope>
    <source>
        <strain evidence="1 2">ChDC F311</strain>
    </source>
</reference>
<organism evidence="1 2">
    <name type="scientific">Fusobacterium nucleatum subsp. nucleatum</name>
    <dbReference type="NCBI Taxonomy" id="76856"/>
    <lineage>
        <taxon>Bacteria</taxon>
        <taxon>Fusobacteriati</taxon>
        <taxon>Fusobacteriota</taxon>
        <taxon>Fusobacteriia</taxon>
        <taxon>Fusobacteriales</taxon>
        <taxon>Fusobacteriaceae</taxon>
        <taxon>Fusobacterium</taxon>
    </lineage>
</organism>
<protein>
    <submittedName>
        <fullName evidence="1">Uncharacterized protein</fullName>
    </submittedName>
</protein>